<sequence length="81" mass="8892">MQYLQLHFPKYYLFALSNYTTQDDSLAVPPGLPEKTTATPAGRATAARPADNKAAAVYSVGDYRVGDTEDTLLNGHPDIRY</sequence>
<comment type="caution">
    <text evidence="1">The sequence shown here is derived from an EMBL/GenBank/DDBJ whole genome shotgun (WGS) entry which is preliminary data.</text>
</comment>
<protein>
    <submittedName>
        <fullName evidence="1">Uncharacterized protein</fullName>
    </submittedName>
</protein>
<accession>A0ABS8AI14</accession>
<dbReference type="RefSeq" id="WP_226189734.1">
    <property type="nucleotide sequence ID" value="NZ_JAJADQ010000013.1"/>
</dbReference>
<name>A0ABS8AI14_9BACT</name>
<dbReference type="EMBL" id="JAJADQ010000013">
    <property type="protein sequence ID" value="MCB2380078.1"/>
    <property type="molecule type" value="Genomic_DNA"/>
</dbReference>
<organism evidence="1 2">
    <name type="scientific">Hymenobacter nitidus</name>
    <dbReference type="NCBI Taxonomy" id="2880929"/>
    <lineage>
        <taxon>Bacteria</taxon>
        <taxon>Pseudomonadati</taxon>
        <taxon>Bacteroidota</taxon>
        <taxon>Cytophagia</taxon>
        <taxon>Cytophagales</taxon>
        <taxon>Hymenobacteraceae</taxon>
        <taxon>Hymenobacter</taxon>
    </lineage>
</organism>
<dbReference type="Proteomes" id="UP001165297">
    <property type="component" value="Unassembled WGS sequence"/>
</dbReference>
<keyword evidence="2" id="KW-1185">Reference proteome</keyword>
<gene>
    <name evidence="1" type="ORF">LGH70_20960</name>
</gene>
<evidence type="ECO:0000313" key="1">
    <source>
        <dbReference type="EMBL" id="MCB2380078.1"/>
    </source>
</evidence>
<proteinExistence type="predicted"/>
<reference evidence="1" key="1">
    <citation type="submission" date="2021-10" db="EMBL/GenBank/DDBJ databases">
        <authorList>
            <person name="Dean J.D."/>
            <person name="Kim M.K."/>
            <person name="Newey C.N."/>
            <person name="Stoker T.S."/>
            <person name="Thompson D.W."/>
            <person name="Grose J.H."/>
        </authorList>
    </citation>
    <scope>NUCLEOTIDE SEQUENCE</scope>
    <source>
        <strain evidence="1">BT635</strain>
    </source>
</reference>
<evidence type="ECO:0000313" key="2">
    <source>
        <dbReference type="Proteomes" id="UP001165297"/>
    </source>
</evidence>